<accession>A0A0L0DA20</accession>
<feature type="signal peptide" evidence="1">
    <location>
        <begin position="1"/>
        <end position="21"/>
    </location>
</feature>
<dbReference type="InterPro" id="IPR029044">
    <property type="entry name" value="Nucleotide-diphossugar_trans"/>
</dbReference>
<feature type="chain" id="PRO_5005537003" evidence="1">
    <location>
        <begin position="22"/>
        <end position="370"/>
    </location>
</feature>
<dbReference type="Proteomes" id="UP000054408">
    <property type="component" value="Unassembled WGS sequence"/>
</dbReference>
<evidence type="ECO:0000313" key="3">
    <source>
        <dbReference type="Proteomes" id="UP000054408"/>
    </source>
</evidence>
<reference evidence="2 3" key="1">
    <citation type="submission" date="2010-05" db="EMBL/GenBank/DDBJ databases">
        <title>The Genome Sequence of Thecamonas trahens ATCC 50062.</title>
        <authorList>
            <consortium name="The Broad Institute Genome Sequencing Platform"/>
            <person name="Russ C."/>
            <person name="Cuomo C."/>
            <person name="Shea T."/>
            <person name="Young S.K."/>
            <person name="Zeng Q."/>
            <person name="Koehrsen M."/>
            <person name="Haas B."/>
            <person name="Borodovsky M."/>
            <person name="Guigo R."/>
            <person name="Alvarado L."/>
            <person name="Berlin A."/>
            <person name="Bochicchio J."/>
            <person name="Borenstein D."/>
            <person name="Chapman S."/>
            <person name="Chen Z."/>
            <person name="Freedman E."/>
            <person name="Gellesch M."/>
            <person name="Goldberg J."/>
            <person name="Griggs A."/>
            <person name="Gujja S."/>
            <person name="Heilman E."/>
            <person name="Heiman D."/>
            <person name="Hepburn T."/>
            <person name="Howarth C."/>
            <person name="Jen D."/>
            <person name="Larson L."/>
            <person name="Mehta T."/>
            <person name="Park D."/>
            <person name="Pearson M."/>
            <person name="Roberts A."/>
            <person name="Saif S."/>
            <person name="Shenoy N."/>
            <person name="Sisk P."/>
            <person name="Stolte C."/>
            <person name="Sykes S."/>
            <person name="Thomson T."/>
            <person name="Walk T."/>
            <person name="White J."/>
            <person name="Yandava C."/>
            <person name="Burger G."/>
            <person name="Gray M.W."/>
            <person name="Holland P.W.H."/>
            <person name="King N."/>
            <person name="Lang F.B.F."/>
            <person name="Roger A.J."/>
            <person name="Ruiz-Trillo I."/>
            <person name="Lander E."/>
            <person name="Nusbaum C."/>
        </authorList>
    </citation>
    <scope>NUCLEOTIDE SEQUENCE [LARGE SCALE GENOMIC DNA]</scope>
    <source>
        <strain evidence="2 3">ATCC 50062</strain>
    </source>
</reference>
<dbReference type="SUPFAM" id="SSF53448">
    <property type="entry name" value="Nucleotide-diphospho-sugar transferases"/>
    <property type="match status" value="1"/>
</dbReference>
<organism evidence="2 3">
    <name type="scientific">Thecamonas trahens ATCC 50062</name>
    <dbReference type="NCBI Taxonomy" id="461836"/>
    <lineage>
        <taxon>Eukaryota</taxon>
        <taxon>Apusozoa</taxon>
        <taxon>Apusomonadida</taxon>
        <taxon>Apusomonadidae</taxon>
        <taxon>Thecamonas</taxon>
    </lineage>
</organism>
<dbReference type="GeneID" id="25564220"/>
<keyword evidence="3" id="KW-1185">Reference proteome</keyword>
<evidence type="ECO:0000313" key="2">
    <source>
        <dbReference type="EMBL" id="KNC48941.1"/>
    </source>
</evidence>
<dbReference type="AlphaFoldDB" id="A0A0L0DA20"/>
<proteinExistence type="predicted"/>
<dbReference type="RefSeq" id="XP_013758358.1">
    <property type="nucleotide sequence ID" value="XM_013902904.1"/>
</dbReference>
<dbReference type="eggNOG" id="ENOG502SVY8">
    <property type="taxonomic scope" value="Eukaryota"/>
</dbReference>
<keyword evidence="1" id="KW-0732">Signal</keyword>
<dbReference type="EMBL" id="GL349452">
    <property type="protein sequence ID" value="KNC48941.1"/>
    <property type="molecule type" value="Genomic_DNA"/>
</dbReference>
<gene>
    <name evidence="2" type="ORF">AMSG_04686</name>
</gene>
<name>A0A0L0DA20_THETB</name>
<dbReference type="OrthoDB" id="10025672at2759"/>
<sequence length="370" mass="39612">MAALLLVGGWWVVGEWGSAQGVGYTSAVAASSAVAAGRRASLGAIYGRGPERKAPGADNGCSRKYQAKFVQVSDELAEYRARGMAETPNGRIAADILYAGLGLETARKLARLGGTRRKAECVMHAPDGRQTLDRTSLTTGPELCVVVRTYEPKRGQIPALLHSLFASRYANMTIFLAEATVPGPLENPQYLDELAAEVDDCRVVVAPANNDVSFEASGFACLGASRRGYGSPVGYLRTEAELARVLNLRSPMLPGRAACDYVLITNGDNLYSADFVPAILPHLNSGIDFVHVDFTTHHVGHKLRTDGAIDLGAAVISTRLLNPDEPNFVVADLITEPKGMFDADSRLFARLLADPKVSVAYIPAVLFTHQ</sequence>
<evidence type="ECO:0000256" key="1">
    <source>
        <dbReference type="SAM" id="SignalP"/>
    </source>
</evidence>
<protein>
    <submittedName>
        <fullName evidence="2">Uncharacterized protein</fullName>
    </submittedName>
</protein>